<dbReference type="HOGENOM" id="CLU_085557_0_0_1"/>
<dbReference type="RefSeq" id="XP_005818127.1">
    <property type="nucleotide sequence ID" value="XM_005818070.1"/>
</dbReference>
<dbReference type="AlphaFoldDB" id="L1I4X0"/>
<reference evidence="3" key="2">
    <citation type="submission" date="2012-11" db="EMBL/GenBank/DDBJ databases">
        <authorList>
            <person name="Kuo A."/>
            <person name="Curtis B.A."/>
            <person name="Tanifuji G."/>
            <person name="Burki F."/>
            <person name="Gruber A."/>
            <person name="Irimia M."/>
            <person name="Maruyama S."/>
            <person name="Arias M.C."/>
            <person name="Ball S.G."/>
            <person name="Gile G.H."/>
            <person name="Hirakawa Y."/>
            <person name="Hopkins J.F."/>
            <person name="Rensing S.A."/>
            <person name="Schmutz J."/>
            <person name="Symeonidi A."/>
            <person name="Elias M."/>
            <person name="Eveleigh R.J."/>
            <person name="Herman E.K."/>
            <person name="Klute M.J."/>
            <person name="Nakayama T."/>
            <person name="Obornik M."/>
            <person name="Reyes-Prieto A."/>
            <person name="Armbrust E.V."/>
            <person name="Aves S.J."/>
            <person name="Beiko R.G."/>
            <person name="Coutinho P."/>
            <person name="Dacks J.B."/>
            <person name="Durnford D.G."/>
            <person name="Fast N.M."/>
            <person name="Green B.R."/>
            <person name="Grisdale C."/>
            <person name="Hempe F."/>
            <person name="Henrissat B."/>
            <person name="Hoppner M.P."/>
            <person name="Ishida K.-I."/>
            <person name="Kim E."/>
            <person name="Koreny L."/>
            <person name="Kroth P.G."/>
            <person name="Liu Y."/>
            <person name="Malik S.-B."/>
            <person name="Maier U.G."/>
            <person name="McRose D."/>
            <person name="Mock T."/>
            <person name="Neilson J.A."/>
            <person name="Onodera N.T."/>
            <person name="Poole A.M."/>
            <person name="Pritham E.J."/>
            <person name="Richards T.A."/>
            <person name="Rocap G."/>
            <person name="Roy S.W."/>
            <person name="Sarai C."/>
            <person name="Schaack S."/>
            <person name="Shirato S."/>
            <person name="Slamovits C.H."/>
            <person name="Spencer D.F."/>
            <person name="Suzuki S."/>
            <person name="Worden A.Z."/>
            <person name="Zauner S."/>
            <person name="Barry K."/>
            <person name="Bell C."/>
            <person name="Bharti A.K."/>
            <person name="Crow J.A."/>
            <person name="Grimwood J."/>
            <person name="Kramer R."/>
            <person name="Lindquist E."/>
            <person name="Lucas S."/>
            <person name="Salamov A."/>
            <person name="McFadden G.I."/>
            <person name="Lane C.E."/>
            <person name="Keeling P.J."/>
            <person name="Gray M.W."/>
            <person name="Grigoriev I.V."/>
            <person name="Archibald J.M."/>
        </authorList>
    </citation>
    <scope>NUCLEOTIDE SEQUENCE</scope>
    <source>
        <strain evidence="3">CCMP2712</strain>
    </source>
</reference>
<organism evidence="1">
    <name type="scientific">Guillardia theta (strain CCMP2712)</name>
    <name type="common">Cryptophyte</name>
    <dbReference type="NCBI Taxonomy" id="905079"/>
    <lineage>
        <taxon>Eukaryota</taxon>
        <taxon>Cryptophyceae</taxon>
        <taxon>Pyrenomonadales</taxon>
        <taxon>Geminigeraceae</taxon>
        <taxon>Guillardia</taxon>
    </lineage>
</organism>
<reference evidence="1 3" key="1">
    <citation type="journal article" date="2012" name="Nature">
        <title>Algal genomes reveal evolutionary mosaicism and the fate of nucleomorphs.</title>
        <authorList>
            <consortium name="DOE Joint Genome Institute"/>
            <person name="Curtis B.A."/>
            <person name="Tanifuji G."/>
            <person name="Burki F."/>
            <person name="Gruber A."/>
            <person name="Irimia M."/>
            <person name="Maruyama S."/>
            <person name="Arias M.C."/>
            <person name="Ball S.G."/>
            <person name="Gile G.H."/>
            <person name="Hirakawa Y."/>
            <person name="Hopkins J.F."/>
            <person name="Kuo A."/>
            <person name="Rensing S.A."/>
            <person name="Schmutz J."/>
            <person name="Symeonidi A."/>
            <person name="Elias M."/>
            <person name="Eveleigh R.J."/>
            <person name="Herman E.K."/>
            <person name="Klute M.J."/>
            <person name="Nakayama T."/>
            <person name="Obornik M."/>
            <person name="Reyes-Prieto A."/>
            <person name="Armbrust E.V."/>
            <person name="Aves S.J."/>
            <person name="Beiko R.G."/>
            <person name="Coutinho P."/>
            <person name="Dacks J.B."/>
            <person name="Durnford D.G."/>
            <person name="Fast N.M."/>
            <person name="Green B.R."/>
            <person name="Grisdale C.J."/>
            <person name="Hempel F."/>
            <person name="Henrissat B."/>
            <person name="Hoppner M.P."/>
            <person name="Ishida K."/>
            <person name="Kim E."/>
            <person name="Koreny L."/>
            <person name="Kroth P.G."/>
            <person name="Liu Y."/>
            <person name="Malik S.B."/>
            <person name="Maier U.G."/>
            <person name="McRose D."/>
            <person name="Mock T."/>
            <person name="Neilson J.A."/>
            <person name="Onodera N.T."/>
            <person name="Poole A.M."/>
            <person name="Pritham E.J."/>
            <person name="Richards T.A."/>
            <person name="Rocap G."/>
            <person name="Roy S.W."/>
            <person name="Sarai C."/>
            <person name="Schaack S."/>
            <person name="Shirato S."/>
            <person name="Slamovits C.H."/>
            <person name="Spencer D.F."/>
            <person name="Suzuki S."/>
            <person name="Worden A.Z."/>
            <person name="Zauner S."/>
            <person name="Barry K."/>
            <person name="Bell C."/>
            <person name="Bharti A.K."/>
            <person name="Crow J.A."/>
            <person name="Grimwood J."/>
            <person name="Kramer R."/>
            <person name="Lindquist E."/>
            <person name="Lucas S."/>
            <person name="Salamov A."/>
            <person name="McFadden G.I."/>
            <person name="Lane C.E."/>
            <person name="Keeling P.J."/>
            <person name="Gray M.W."/>
            <person name="Grigoriev I.V."/>
            <person name="Archibald J.M."/>
        </authorList>
    </citation>
    <scope>NUCLEOTIDE SEQUENCE</scope>
    <source>
        <strain evidence="1 3">CCMP2712</strain>
    </source>
</reference>
<evidence type="ECO:0000313" key="3">
    <source>
        <dbReference type="Proteomes" id="UP000011087"/>
    </source>
</evidence>
<dbReference type="EnsemblProtists" id="EKX31147">
    <property type="protein sequence ID" value="EKX31147"/>
    <property type="gene ID" value="GUITHDRAFT_122648"/>
</dbReference>
<dbReference type="PaxDb" id="55529-EKX31147"/>
<evidence type="ECO:0000313" key="2">
    <source>
        <dbReference type="EnsemblProtists" id="EKX31147"/>
    </source>
</evidence>
<gene>
    <name evidence="1" type="ORF">GUITHDRAFT_122648</name>
</gene>
<proteinExistence type="predicted"/>
<dbReference type="EMBL" id="JH993348">
    <property type="protein sequence ID" value="EKX31147.1"/>
    <property type="molecule type" value="Genomic_DNA"/>
</dbReference>
<reference evidence="2" key="3">
    <citation type="submission" date="2015-06" db="UniProtKB">
        <authorList>
            <consortium name="EnsemblProtists"/>
        </authorList>
    </citation>
    <scope>IDENTIFICATION</scope>
</reference>
<protein>
    <submittedName>
        <fullName evidence="1 2">Uncharacterized protein</fullName>
    </submittedName>
</protein>
<dbReference type="Proteomes" id="UP000011087">
    <property type="component" value="Unassembled WGS sequence"/>
</dbReference>
<keyword evidence="3" id="KW-1185">Reference proteome</keyword>
<name>L1I4X0_GUITC</name>
<dbReference type="KEGG" id="gtt:GUITHDRAFT_122648"/>
<evidence type="ECO:0000313" key="1">
    <source>
        <dbReference type="EMBL" id="EKX31147.1"/>
    </source>
</evidence>
<sequence>MPAERRSGMRNKRMEARGFFGSKLSLRRAPSPDCRVQGEIAEEFEAKCGREDTSGRQDTSECPEELPKGCVMGIPVPKAQPVMQVAIDSRGMEIALMRSVQSNNFPFVCHMILSGWTPNVVNPTLCHFSVTVHRTTWNQRDCLHVKNACLLHYAICCGSLQAATALLVAFPHLATLPCTVSGLHGSEEEEWSMLELAQFFCDLYKDQKDDLYSAYKMAHMVLTCMHSDPSVLPFINNATPRERLVAGGGEATAMIGALCEAACKTCTAMEE</sequence>
<dbReference type="GeneID" id="17287869"/>
<accession>L1I4X0</accession>